<accession>A0A238XLY3</accession>
<evidence type="ECO:0000259" key="6">
    <source>
        <dbReference type="PROSITE" id="PS50977"/>
    </source>
</evidence>
<dbReference type="InterPro" id="IPR001647">
    <property type="entry name" value="HTH_TetR"/>
</dbReference>
<evidence type="ECO:0000256" key="2">
    <source>
        <dbReference type="ARBA" id="ARBA00023015"/>
    </source>
</evidence>
<dbReference type="RefSeq" id="WP_089312051.1">
    <property type="nucleotide sequence ID" value="NZ_FZNP01000004.1"/>
</dbReference>
<dbReference type="EMBL" id="FZNP01000004">
    <property type="protein sequence ID" value="SNR59473.1"/>
    <property type="molecule type" value="Genomic_DNA"/>
</dbReference>
<dbReference type="Pfam" id="PF02909">
    <property type="entry name" value="TetR_C_1"/>
    <property type="match status" value="1"/>
</dbReference>
<dbReference type="PANTHER" id="PTHR30055">
    <property type="entry name" value="HTH-TYPE TRANSCRIPTIONAL REGULATOR RUTR"/>
    <property type="match status" value="1"/>
</dbReference>
<evidence type="ECO:0000256" key="4">
    <source>
        <dbReference type="ARBA" id="ARBA00023163"/>
    </source>
</evidence>
<dbReference type="GO" id="GO:0003700">
    <property type="term" value="F:DNA-binding transcription factor activity"/>
    <property type="evidence" value="ECO:0007669"/>
    <property type="project" value="TreeGrafter"/>
</dbReference>
<sequence>MLLRKADVLEGALKFLDAEGLDGLTMRKLGAALNVQGGALYRHYPSKAALLDAMADKLFEGVGDSLPDAPWSEQLYILGDRLRTALLTHRDGARLVSGTHSTGANAVATAGVIVDILCRAGLTAAQAGSLSFALYYYVLGHTIDEQTQSHPPADDDWQSHKAQLTAGLAPRHADALESLISTDPAERFAYGLRTLIEGIAVRIPPKEAAAASR</sequence>
<keyword evidence="8" id="KW-1185">Reference proteome</keyword>
<keyword evidence="3 5" id="KW-0238">DNA-binding</keyword>
<name>A0A238XLY3_9ACTN</name>
<dbReference type="PRINTS" id="PR00400">
    <property type="entry name" value="TETREPRESSOR"/>
</dbReference>
<dbReference type="InterPro" id="IPR004111">
    <property type="entry name" value="Repressor_TetR_C"/>
</dbReference>
<dbReference type="SUPFAM" id="SSF46689">
    <property type="entry name" value="Homeodomain-like"/>
    <property type="match status" value="1"/>
</dbReference>
<gene>
    <name evidence="7" type="ORF">SAMN06265355_104448</name>
</gene>
<protein>
    <submittedName>
        <fullName evidence="7">Transcriptional regulator, TetR family</fullName>
    </submittedName>
</protein>
<dbReference type="Proteomes" id="UP000198420">
    <property type="component" value="Unassembled WGS sequence"/>
</dbReference>
<keyword evidence="4" id="KW-0804">Transcription</keyword>
<keyword evidence="2" id="KW-0805">Transcription regulation</keyword>
<evidence type="ECO:0000256" key="3">
    <source>
        <dbReference type="ARBA" id="ARBA00023125"/>
    </source>
</evidence>
<evidence type="ECO:0000313" key="8">
    <source>
        <dbReference type="Proteomes" id="UP000198420"/>
    </source>
</evidence>
<proteinExistence type="predicted"/>
<dbReference type="InterPro" id="IPR003012">
    <property type="entry name" value="Tet_transcr_reg_TetR"/>
</dbReference>
<dbReference type="PROSITE" id="PS50977">
    <property type="entry name" value="HTH_TETR_2"/>
    <property type="match status" value="1"/>
</dbReference>
<dbReference type="AlphaFoldDB" id="A0A238XLY3"/>
<dbReference type="SUPFAM" id="SSF48498">
    <property type="entry name" value="Tetracyclin repressor-like, C-terminal domain"/>
    <property type="match status" value="1"/>
</dbReference>
<reference evidence="8" key="1">
    <citation type="submission" date="2017-06" db="EMBL/GenBank/DDBJ databases">
        <authorList>
            <person name="Varghese N."/>
            <person name="Submissions S."/>
        </authorList>
    </citation>
    <scope>NUCLEOTIDE SEQUENCE [LARGE SCALE GENOMIC DNA]</scope>
    <source>
        <strain evidence="8">DSM 44485</strain>
    </source>
</reference>
<dbReference type="GO" id="GO:0000976">
    <property type="term" value="F:transcription cis-regulatory region binding"/>
    <property type="evidence" value="ECO:0007669"/>
    <property type="project" value="TreeGrafter"/>
</dbReference>
<dbReference type="GO" id="GO:0045892">
    <property type="term" value="P:negative regulation of DNA-templated transcription"/>
    <property type="evidence" value="ECO:0007669"/>
    <property type="project" value="InterPro"/>
</dbReference>
<evidence type="ECO:0000256" key="5">
    <source>
        <dbReference type="PROSITE-ProRule" id="PRU00335"/>
    </source>
</evidence>
<dbReference type="GO" id="GO:0046677">
    <property type="term" value="P:response to antibiotic"/>
    <property type="evidence" value="ECO:0007669"/>
    <property type="project" value="InterPro"/>
</dbReference>
<feature type="DNA-binding region" description="H-T-H motif" evidence="5">
    <location>
        <begin position="25"/>
        <end position="44"/>
    </location>
</feature>
<feature type="domain" description="HTH tetR-type" evidence="6">
    <location>
        <begin position="2"/>
        <end position="62"/>
    </location>
</feature>
<organism evidence="7 8">
    <name type="scientific">Actinomadura mexicana</name>
    <dbReference type="NCBI Taxonomy" id="134959"/>
    <lineage>
        <taxon>Bacteria</taxon>
        <taxon>Bacillati</taxon>
        <taxon>Actinomycetota</taxon>
        <taxon>Actinomycetes</taxon>
        <taxon>Streptosporangiales</taxon>
        <taxon>Thermomonosporaceae</taxon>
        <taxon>Actinomadura</taxon>
    </lineage>
</organism>
<dbReference type="InterPro" id="IPR009057">
    <property type="entry name" value="Homeodomain-like_sf"/>
</dbReference>
<evidence type="ECO:0000313" key="7">
    <source>
        <dbReference type="EMBL" id="SNR59473.1"/>
    </source>
</evidence>
<keyword evidence="1" id="KW-0678">Repressor</keyword>
<dbReference type="Gene3D" id="1.10.10.60">
    <property type="entry name" value="Homeodomain-like"/>
    <property type="match status" value="1"/>
</dbReference>
<dbReference type="PANTHER" id="PTHR30055:SF151">
    <property type="entry name" value="TRANSCRIPTIONAL REGULATORY PROTEIN"/>
    <property type="match status" value="1"/>
</dbReference>
<dbReference type="Pfam" id="PF00440">
    <property type="entry name" value="TetR_N"/>
    <property type="match status" value="1"/>
</dbReference>
<dbReference type="Gene3D" id="1.10.357.10">
    <property type="entry name" value="Tetracycline Repressor, domain 2"/>
    <property type="match status" value="1"/>
</dbReference>
<dbReference type="InterPro" id="IPR050109">
    <property type="entry name" value="HTH-type_TetR-like_transc_reg"/>
</dbReference>
<dbReference type="OrthoDB" id="4540879at2"/>
<dbReference type="PRINTS" id="PR00455">
    <property type="entry name" value="HTHTETR"/>
</dbReference>
<evidence type="ECO:0000256" key="1">
    <source>
        <dbReference type="ARBA" id="ARBA00022491"/>
    </source>
</evidence>
<dbReference type="InterPro" id="IPR036271">
    <property type="entry name" value="Tet_transcr_reg_TetR-rel_C_sf"/>
</dbReference>